<reference evidence="4 5" key="1">
    <citation type="submission" date="2015-01" db="EMBL/GenBank/DDBJ databases">
        <title>Deinococcus puniceus/DY1/ whole genome sequencing.</title>
        <authorList>
            <person name="Kim M.K."/>
            <person name="Srinivasan S."/>
            <person name="Lee J.-J."/>
        </authorList>
    </citation>
    <scope>NUCLEOTIDE SEQUENCE [LARGE SCALE GENOMIC DNA]</scope>
    <source>
        <strain evidence="4 5">DY1</strain>
    </source>
</reference>
<keyword evidence="2 3" id="KW-0732">Signal</keyword>
<feature type="chain" id="PRO_5008000597" evidence="3">
    <location>
        <begin position="24"/>
        <end position="159"/>
    </location>
</feature>
<dbReference type="RefSeq" id="WP_064015175.1">
    <property type="nucleotide sequence ID" value="NZ_CP011387.1"/>
</dbReference>
<name>A0A172TAY0_9DEIO</name>
<keyword evidence="5" id="KW-1185">Reference proteome</keyword>
<dbReference type="InterPro" id="IPR005632">
    <property type="entry name" value="Chaperone_Skp"/>
</dbReference>
<feature type="signal peptide" evidence="3">
    <location>
        <begin position="1"/>
        <end position="23"/>
    </location>
</feature>
<dbReference type="SUPFAM" id="SSF111384">
    <property type="entry name" value="OmpH-like"/>
    <property type="match status" value="1"/>
</dbReference>
<dbReference type="InterPro" id="IPR024930">
    <property type="entry name" value="Skp_dom_sf"/>
</dbReference>
<proteinExistence type="inferred from homology"/>
<dbReference type="Proteomes" id="UP000077363">
    <property type="component" value="Chromosome"/>
</dbReference>
<evidence type="ECO:0000256" key="1">
    <source>
        <dbReference type="ARBA" id="ARBA00009091"/>
    </source>
</evidence>
<dbReference type="EMBL" id="CP011387">
    <property type="protein sequence ID" value="ANE44096.1"/>
    <property type="molecule type" value="Genomic_DNA"/>
</dbReference>
<dbReference type="GO" id="GO:0005829">
    <property type="term" value="C:cytosol"/>
    <property type="evidence" value="ECO:0007669"/>
    <property type="project" value="TreeGrafter"/>
</dbReference>
<dbReference type="Gene3D" id="3.30.910.20">
    <property type="entry name" value="Skp domain"/>
    <property type="match status" value="1"/>
</dbReference>
<evidence type="ECO:0000256" key="3">
    <source>
        <dbReference type="SAM" id="SignalP"/>
    </source>
</evidence>
<accession>A0A172TAY0</accession>
<dbReference type="PATRIC" id="fig|1182568.3.peg.2133"/>
<sequence>MNLKLTFLLLPFALMVTVPQAQQSRSRVGFVDVQAAVKAMPNSAAYLKLNTNVTADLAARTKSLQALAAKAAASRKAADQQALVKAQQTFRTTQNGYQSRLNTAFAPLATKLNATVAKVAKTSGFTVVLDQNIAAKTGLVVYANTQTTDLTPAVIKALK</sequence>
<dbReference type="KEGG" id="dpu:SU48_10275"/>
<evidence type="ECO:0000313" key="4">
    <source>
        <dbReference type="EMBL" id="ANE44096.1"/>
    </source>
</evidence>
<dbReference type="OrthoDB" id="73897at2"/>
<evidence type="ECO:0000313" key="5">
    <source>
        <dbReference type="Proteomes" id="UP000077363"/>
    </source>
</evidence>
<dbReference type="GO" id="GO:0050821">
    <property type="term" value="P:protein stabilization"/>
    <property type="evidence" value="ECO:0007669"/>
    <property type="project" value="TreeGrafter"/>
</dbReference>
<comment type="similarity">
    <text evidence="1">Belongs to the Skp family.</text>
</comment>
<dbReference type="PANTHER" id="PTHR35089:SF1">
    <property type="entry name" value="CHAPERONE PROTEIN SKP"/>
    <property type="match status" value="1"/>
</dbReference>
<organism evidence="4 5">
    <name type="scientific">Deinococcus puniceus</name>
    <dbReference type="NCBI Taxonomy" id="1182568"/>
    <lineage>
        <taxon>Bacteria</taxon>
        <taxon>Thermotogati</taxon>
        <taxon>Deinococcota</taxon>
        <taxon>Deinococci</taxon>
        <taxon>Deinococcales</taxon>
        <taxon>Deinococcaceae</taxon>
        <taxon>Deinococcus</taxon>
    </lineage>
</organism>
<dbReference type="Pfam" id="PF03938">
    <property type="entry name" value="OmpH"/>
    <property type="match status" value="1"/>
</dbReference>
<dbReference type="PANTHER" id="PTHR35089">
    <property type="entry name" value="CHAPERONE PROTEIN SKP"/>
    <property type="match status" value="1"/>
</dbReference>
<evidence type="ECO:0000256" key="2">
    <source>
        <dbReference type="ARBA" id="ARBA00022729"/>
    </source>
</evidence>
<gene>
    <name evidence="4" type="ORF">SU48_10275</name>
</gene>
<protein>
    <submittedName>
        <fullName evidence="4">Outer membrane chaperone OmpH</fullName>
    </submittedName>
</protein>
<dbReference type="GO" id="GO:0051082">
    <property type="term" value="F:unfolded protein binding"/>
    <property type="evidence" value="ECO:0007669"/>
    <property type="project" value="InterPro"/>
</dbReference>
<dbReference type="STRING" id="1182568.SU48_10275"/>
<dbReference type="SMART" id="SM00935">
    <property type="entry name" value="OmpH"/>
    <property type="match status" value="1"/>
</dbReference>
<dbReference type="AlphaFoldDB" id="A0A172TAY0"/>